<dbReference type="InterPro" id="IPR005135">
    <property type="entry name" value="Endo/exonuclease/phosphatase"/>
</dbReference>
<evidence type="ECO:0000256" key="2">
    <source>
        <dbReference type="SAM" id="MobiDB-lite"/>
    </source>
</evidence>
<reference evidence="5" key="1">
    <citation type="submission" date="2022-03" db="EMBL/GenBank/DDBJ databases">
        <authorList>
            <person name="Martin H S."/>
        </authorList>
    </citation>
    <scope>NUCLEOTIDE SEQUENCE [LARGE SCALE GENOMIC DNA]</scope>
</reference>
<sequence>MKHAHTPSYANITANKVNPPTVHKPPTYKPSIIVTPKTQVTKPSETLQLWRKNITFKQDNFSPAGVKFVSNNKIRVEFDSVEHRDITLNKITPTSEITAEISKKLKPMVIIKGIPIDTPPEELTDIIITQNDSIKSSITHNDDLLFRFKRNNKNKNLYNAVYMVTPPLWKSFTQTGRINIDHNRVHVNLARGKYPSHELHVYTTQHDTDIIFVNEPYTGTTHTFKTIPGYNAYQFPTNHPVKAGIMIKDKVLSTIGDTQNSNSNICIVQINNNSGQKLYLISVYVEPGEDKYSTINKLEYFLDITNGANHIICGDFNGWHKMWGSKQNNRRGLTISDLITNKNLTLCNIGTTPTFETITHHNHRESIIDLTLISKASKTNVNQWKVDIDICPSSDHNAITFLISPTNVNLTKTKKLSTFKYNTTLIKWELVEPKFDLEINNRLPINQHIETMDKTQLDEYIHNITYSIQKTCDKLIPRATGPPKRAPWWNEQLSSLKRTVLQIHHKICNIKRRGNHINPEILLQKLNAQNKYSDAIRTASTNSFREFCQKQKKEDVWSITNRLIKTRPITQPPSTLLLEDGTYTNNTLSTATALINNFFPDDTPDHTNYQITSRAIMHNPIHNPNEPPFTTSEIIETLKTINHKKAPGPDHLTADICLQFAKASPNIITQVLNRCLALEYFPKSWKIAQAKIIPKPNKSNYTDLSKFRPIGLINVFGKLLEKLIINRLTHHMNVTNTYFKSQYGFKLQTSTVDAIRNALNTIKTAKNNKEHVIAVSLDIKSAFDNAWWPAIFLRLRKINCPSNIYRILLSYVEDREVFINFSDCTVNKKMSRGTTMEDNCSTLEEARNQLRKAREEIDSLRNTNEKLTHTIYNLVEIMISNARSDNSLINNLRECPRQITTNLSLNNQPGTSIHEAPTRLPSPSATPNNLSSEASTFDSSNLEIPGTNSDLNISGHTKNATTCTCTSTTTGTNSSPRSSANISRPSSHRGKGGGGISVYYAALSTPAAIY</sequence>
<keyword evidence="1" id="KW-0175">Coiled coil</keyword>
<evidence type="ECO:0000259" key="3">
    <source>
        <dbReference type="Pfam" id="PF00078"/>
    </source>
</evidence>
<dbReference type="Pfam" id="PF14529">
    <property type="entry name" value="Exo_endo_phos_2"/>
    <property type="match status" value="1"/>
</dbReference>
<feature type="domain" description="Reverse transcriptase" evidence="3">
    <location>
        <begin position="693"/>
        <end position="816"/>
    </location>
</feature>
<comment type="caution">
    <text evidence="5">The sequence shown here is derived from an EMBL/GenBank/DDBJ whole genome shotgun (WGS) entry which is preliminary data.</text>
</comment>
<organism evidence="5 6">
    <name type="scientific">Iphiclides podalirius</name>
    <name type="common">scarce swallowtail</name>
    <dbReference type="NCBI Taxonomy" id="110791"/>
    <lineage>
        <taxon>Eukaryota</taxon>
        <taxon>Metazoa</taxon>
        <taxon>Ecdysozoa</taxon>
        <taxon>Arthropoda</taxon>
        <taxon>Hexapoda</taxon>
        <taxon>Insecta</taxon>
        <taxon>Pterygota</taxon>
        <taxon>Neoptera</taxon>
        <taxon>Endopterygota</taxon>
        <taxon>Lepidoptera</taxon>
        <taxon>Glossata</taxon>
        <taxon>Ditrysia</taxon>
        <taxon>Papilionoidea</taxon>
        <taxon>Papilionidae</taxon>
        <taxon>Papilioninae</taxon>
        <taxon>Iphiclides</taxon>
    </lineage>
</organism>
<accession>A0ABN8J8R8</accession>
<feature type="domain" description="Endonuclease/exonuclease/phosphatase" evidence="4">
    <location>
        <begin position="279"/>
        <end position="399"/>
    </location>
</feature>
<feature type="region of interest" description="Disordered" evidence="2">
    <location>
        <begin position="902"/>
        <end position="995"/>
    </location>
</feature>
<dbReference type="SUPFAM" id="SSF56672">
    <property type="entry name" value="DNA/RNA polymerases"/>
    <property type="match status" value="1"/>
</dbReference>
<feature type="region of interest" description="Disordered" evidence="2">
    <location>
        <begin position="1"/>
        <end position="24"/>
    </location>
</feature>
<dbReference type="InterPro" id="IPR043502">
    <property type="entry name" value="DNA/RNA_pol_sf"/>
</dbReference>
<evidence type="ECO:0008006" key="7">
    <source>
        <dbReference type="Google" id="ProtNLM"/>
    </source>
</evidence>
<feature type="non-terminal residue" evidence="5">
    <location>
        <position position="1010"/>
    </location>
</feature>
<dbReference type="EMBL" id="CAKOGK010000195">
    <property type="protein sequence ID" value="CAH2080311.1"/>
    <property type="molecule type" value="Genomic_DNA"/>
</dbReference>
<feature type="compositionally biased region" description="Polar residues" evidence="2">
    <location>
        <begin position="921"/>
        <end position="960"/>
    </location>
</feature>
<evidence type="ECO:0000256" key="1">
    <source>
        <dbReference type="SAM" id="Coils"/>
    </source>
</evidence>
<dbReference type="PANTHER" id="PTHR19446">
    <property type="entry name" value="REVERSE TRANSCRIPTASES"/>
    <property type="match status" value="1"/>
</dbReference>
<keyword evidence="6" id="KW-1185">Reference proteome</keyword>
<dbReference type="Proteomes" id="UP000837857">
    <property type="component" value="Unassembled WGS sequence"/>
</dbReference>
<protein>
    <recommendedName>
        <fullName evidence="7">Reverse transcriptase domain-containing protein</fullName>
    </recommendedName>
</protein>
<evidence type="ECO:0000313" key="6">
    <source>
        <dbReference type="Proteomes" id="UP000837857"/>
    </source>
</evidence>
<evidence type="ECO:0000313" key="5">
    <source>
        <dbReference type="EMBL" id="CAH2080311.1"/>
    </source>
</evidence>
<name>A0ABN8J8R8_9NEOP</name>
<feature type="compositionally biased region" description="Polar residues" evidence="2">
    <location>
        <begin position="8"/>
        <end position="18"/>
    </location>
</feature>
<feature type="coiled-coil region" evidence="1">
    <location>
        <begin position="836"/>
        <end position="870"/>
    </location>
</feature>
<proteinExistence type="predicted"/>
<dbReference type="Gene3D" id="3.60.10.10">
    <property type="entry name" value="Endonuclease/exonuclease/phosphatase"/>
    <property type="match status" value="1"/>
</dbReference>
<dbReference type="InterPro" id="IPR000477">
    <property type="entry name" value="RT_dom"/>
</dbReference>
<evidence type="ECO:0000259" key="4">
    <source>
        <dbReference type="Pfam" id="PF14529"/>
    </source>
</evidence>
<gene>
    <name evidence="5" type="ORF">IPOD504_LOCUS17782</name>
</gene>
<feature type="compositionally biased region" description="Polar residues" evidence="2">
    <location>
        <begin position="902"/>
        <end position="911"/>
    </location>
</feature>
<dbReference type="InterPro" id="IPR036691">
    <property type="entry name" value="Endo/exonu/phosph_ase_sf"/>
</dbReference>
<dbReference type="Pfam" id="PF00078">
    <property type="entry name" value="RVT_1"/>
    <property type="match status" value="1"/>
</dbReference>
<feature type="compositionally biased region" description="Low complexity" evidence="2">
    <location>
        <begin position="961"/>
        <end position="979"/>
    </location>
</feature>
<dbReference type="SUPFAM" id="SSF56219">
    <property type="entry name" value="DNase I-like"/>
    <property type="match status" value="1"/>
</dbReference>